<dbReference type="GO" id="GO:0050661">
    <property type="term" value="F:NADP binding"/>
    <property type="evidence" value="ECO:0007669"/>
    <property type="project" value="InterPro"/>
</dbReference>
<dbReference type="CDD" id="cd05213">
    <property type="entry name" value="NAD_bind_Glutamyl_tRNA_reduct"/>
    <property type="match status" value="1"/>
</dbReference>
<evidence type="ECO:0000259" key="18">
    <source>
        <dbReference type="Pfam" id="PF05201"/>
    </source>
</evidence>
<comment type="domain">
    <text evidence="9">Possesses an unusual extended V-shaped dimeric structure with each monomer consisting of three distinct domains arranged along a curved 'spinal' alpha-helix. The N-terminal catalytic domain specifically recognizes the glutamate moiety of the substrate. The second domain is the NADPH-binding domain, and the third C-terminal domain is responsible for dimerization.</text>
</comment>
<dbReference type="PANTHER" id="PTHR43013">
    <property type="entry name" value="GLUTAMYL-TRNA REDUCTASE"/>
    <property type="match status" value="1"/>
</dbReference>
<keyword evidence="4 9" id="KW-0521">NADP</keyword>
<organism evidence="19 20">
    <name type="scientific">Chthonomonas calidirosea (strain DSM 23976 / ICMP 18418 / T49)</name>
    <dbReference type="NCBI Taxonomy" id="1303518"/>
    <lineage>
        <taxon>Bacteria</taxon>
        <taxon>Bacillati</taxon>
        <taxon>Armatimonadota</taxon>
        <taxon>Chthonomonadia</taxon>
        <taxon>Chthonomonadales</taxon>
        <taxon>Chthonomonadaceae</taxon>
        <taxon>Chthonomonas</taxon>
    </lineage>
</organism>
<dbReference type="InterPro" id="IPR015895">
    <property type="entry name" value="4pyrrol_synth_GluRdtase_N"/>
</dbReference>
<dbReference type="NCBIfam" id="TIGR01035">
    <property type="entry name" value="hemA"/>
    <property type="match status" value="1"/>
</dbReference>
<evidence type="ECO:0000256" key="15">
    <source>
        <dbReference type="SAM" id="MobiDB-lite"/>
    </source>
</evidence>
<reference evidence="20" key="1">
    <citation type="submission" date="2013-03" db="EMBL/GenBank/DDBJ databases">
        <title>Genome sequence of Chthonomonas calidirosea, the first sequenced genome from the Armatimonadetes phylum (formally candidate division OP10).</title>
        <authorList>
            <person name="Lee K.C.Y."/>
            <person name="Morgan X.C."/>
            <person name="Dunfield P.F."/>
            <person name="Tamas I."/>
            <person name="Houghton K.M."/>
            <person name="Vyssotski M."/>
            <person name="Ryan J.L.J."/>
            <person name="Lagutin K."/>
            <person name="McDonald I.R."/>
            <person name="Stott M.B."/>
        </authorList>
    </citation>
    <scope>NUCLEOTIDE SEQUENCE [LARGE SCALE GENOMIC DNA]</scope>
    <source>
        <strain evidence="20">DSM 23976 / ICMP 18418 / T49</strain>
    </source>
</reference>
<evidence type="ECO:0000256" key="1">
    <source>
        <dbReference type="ARBA" id="ARBA00005059"/>
    </source>
</evidence>
<keyword evidence="6 9" id="KW-0627">Porphyrin biosynthesis</keyword>
<dbReference type="InterPro" id="IPR018214">
    <property type="entry name" value="GluRdtase_CS"/>
</dbReference>
<dbReference type="SUPFAM" id="SSF69075">
    <property type="entry name" value="Glutamyl tRNA-reductase dimerization domain"/>
    <property type="match status" value="1"/>
</dbReference>
<feature type="binding site" evidence="9 11">
    <location>
        <position position="121"/>
    </location>
    <ligand>
        <name>substrate</name>
    </ligand>
</feature>
<dbReference type="FunCoup" id="S0EW20">
    <property type="interactions" value="345"/>
</dbReference>
<proteinExistence type="inferred from homology"/>
<accession>S0EW20</accession>
<dbReference type="InterPro" id="IPR015896">
    <property type="entry name" value="4pyrrol_synth_GluRdtase_dimer"/>
</dbReference>
<feature type="site" description="Important for activity" evidence="9 13">
    <location>
        <position position="100"/>
    </location>
</feature>
<dbReference type="KEGG" id="ccz:CCALI_02241"/>
<dbReference type="EC" id="1.2.1.70" evidence="3 9"/>
<protein>
    <recommendedName>
        <fullName evidence="8 9">Glutamyl-tRNA reductase</fullName>
        <shortName evidence="9">GluTR</shortName>
        <ecNumber evidence="3 9">1.2.1.70</ecNumber>
    </recommendedName>
</protein>
<feature type="domain" description="Glutamyl-tRNA reductase N-terminal" evidence="18">
    <location>
        <begin position="6"/>
        <end position="157"/>
    </location>
</feature>
<comment type="pathway">
    <text evidence="1 9 14">Porphyrin-containing compound metabolism; protoporphyrin-IX biosynthesis; 5-aminolevulinate from L-glutamyl-tRNA(Glu): step 1/2.</text>
</comment>
<evidence type="ECO:0000256" key="2">
    <source>
        <dbReference type="ARBA" id="ARBA00005916"/>
    </source>
</evidence>
<evidence type="ECO:0000256" key="6">
    <source>
        <dbReference type="ARBA" id="ARBA00023244"/>
    </source>
</evidence>
<evidence type="ECO:0000259" key="17">
    <source>
        <dbReference type="Pfam" id="PF01488"/>
    </source>
</evidence>
<evidence type="ECO:0000256" key="8">
    <source>
        <dbReference type="ARBA" id="ARBA00068659"/>
    </source>
</evidence>
<dbReference type="InParanoid" id="S0EW20"/>
<comment type="miscellaneous">
    <text evidence="9">During catalysis, the active site Cys acts as a nucleophile attacking the alpha-carbonyl group of tRNA-bound glutamate with the formation of a thioester intermediate between enzyme and glutamate, and the concomitant release of tRNA(Glu). The thioester intermediate is finally reduced by direct hydride transfer from NADPH, to form the product GSA.</text>
</comment>
<dbReference type="SUPFAM" id="SSF69742">
    <property type="entry name" value="Glutamyl tRNA-reductase catalytic, N-terminal domain"/>
    <property type="match status" value="1"/>
</dbReference>
<evidence type="ECO:0000256" key="4">
    <source>
        <dbReference type="ARBA" id="ARBA00022857"/>
    </source>
</evidence>
<dbReference type="PANTHER" id="PTHR43013:SF1">
    <property type="entry name" value="GLUTAMYL-TRNA REDUCTASE"/>
    <property type="match status" value="1"/>
</dbReference>
<name>S0EW20_CHTCT</name>
<sequence>MPIVLVGMNHQSAPLALRERLSYQKHALPAAFKALSTASSVQECVILSTCNRVEVYAVGSVSPAQLCEELITHISRFHNVPATEFASLLYRKMEEEAVHHLLRVACSLDSMVIGEAQILGQVREALRTAQSVGAAGPLLSRLFEHALTAGKRVRTETEIGRGGFSIGHVAVELASRIFDDFTHAQILILGAGKMSELAARHLIQNGVRFVVVANRTYERARDMAHRLSGQAIHFEEAFETGLVQADIVISSTAAPHPILRKDNLLPIMRRRRGKPLFLIDIALPRDVAEDVNDLENVFVYNLDDLQAYLNEHIQNREAEIHRAEAIVDEERVRFLAWRKTREVTPAIGALRAHLEQIKQEYWQIFAPRLAHLPEKDRQTIRTMMDAMIDRVAKDPIQRLKTAALENTSDYDLPRALCELFGITAAEPSPSLPAHTTAPDIDADPDVTTLSAAPTEPER</sequence>
<evidence type="ECO:0000256" key="9">
    <source>
        <dbReference type="HAMAP-Rule" id="MF_00087"/>
    </source>
</evidence>
<dbReference type="OrthoDB" id="110209at2"/>
<dbReference type="InterPro" id="IPR006151">
    <property type="entry name" value="Shikm_DH/Glu-tRNA_Rdtase"/>
</dbReference>
<dbReference type="InterPro" id="IPR036453">
    <property type="entry name" value="GluRdtase_dimer_dom_sf"/>
</dbReference>
<comment type="catalytic activity">
    <reaction evidence="7 9 14">
        <text>(S)-4-amino-5-oxopentanoate + tRNA(Glu) + NADP(+) = L-glutamyl-tRNA(Glu) + NADPH + H(+)</text>
        <dbReference type="Rhea" id="RHEA:12344"/>
        <dbReference type="Rhea" id="RHEA-COMP:9663"/>
        <dbReference type="Rhea" id="RHEA-COMP:9680"/>
        <dbReference type="ChEBI" id="CHEBI:15378"/>
        <dbReference type="ChEBI" id="CHEBI:57501"/>
        <dbReference type="ChEBI" id="CHEBI:57783"/>
        <dbReference type="ChEBI" id="CHEBI:58349"/>
        <dbReference type="ChEBI" id="CHEBI:78442"/>
        <dbReference type="ChEBI" id="CHEBI:78520"/>
        <dbReference type="EC" id="1.2.1.70"/>
    </reaction>
</comment>
<dbReference type="PATRIC" id="fig|1303518.3.peg.2329"/>
<comment type="similarity">
    <text evidence="2 9 14">Belongs to the glutamyl-tRNA reductase family.</text>
</comment>
<evidence type="ECO:0000313" key="20">
    <source>
        <dbReference type="Proteomes" id="UP000014227"/>
    </source>
</evidence>
<feature type="domain" description="Quinate/shikimate 5-dehydrogenase/glutamyl-tRNA reductase" evidence="17">
    <location>
        <begin position="172"/>
        <end position="307"/>
    </location>
</feature>
<dbReference type="SUPFAM" id="SSF51735">
    <property type="entry name" value="NAD(P)-binding Rossmann-fold domains"/>
    <property type="match status" value="1"/>
</dbReference>
<feature type="active site" description="Nucleophile" evidence="9 10">
    <location>
        <position position="50"/>
    </location>
</feature>
<comment type="function">
    <text evidence="9">Catalyzes the NADPH-dependent reduction of glutamyl-tRNA(Glu) to glutamate 1-semialdehyde (GSA).</text>
</comment>
<evidence type="ECO:0000256" key="14">
    <source>
        <dbReference type="RuleBase" id="RU000584"/>
    </source>
</evidence>
<dbReference type="Pfam" id="PF05201">
    <property type="entry name" value="GlutR_N"/>
    <property type="match status" value="1"/>
</dbReference>
<evidence type="ECO:0000256" key="5">
    <source>
        <dbReference type="ARBA" id="ARBA00023002"/>
    </source>
</evidence>
<dbReference type="InterPro" id="IPR000343">
    <property type="entry name" value="4pyrrol_synth_GluRdtase"/>
</dbReference>
<dbReference type="GO" id="GO:0019353">
    <property type="term" value="P:protoporphyrinogen IX biosynthetic process from glutamate"/>
    <property type="evidence" value="ECO:0007669"/>
    <property type="project" value="TreeGrafter"/>
</dbReference>
<feature type="region of interest" description="Disordered" evidence="15">
    <location>
        <begin position="427"/>
        <end position="458"/>
    </location>
</feature>
<keyword evidence="20" id="KW-1185">Reference proteome</keyword>
<gene>
    <name evidence="9" type="primary">hemA</name>
    <name evidence="19" type="ORF">CCALI_02241</name>
</gene>
<feature type="binding site" evidence="9 11">
    <location>
        <begin position="115"/>
        <end position="117"/>
    </location>
    <ligand>
        <name>substrate</name>
    </ligand>
</feature>
<dbReference type="HOGENOM" id="CLU_035113_2_2_0"/>
<evidence type="ECO:0000256" key="12">
    <source>
        <dbReference type="PIRSR" id="PIRSR000445-3"/>
    </source>
</evidence>
<dbReference type="PIRSF" id="PIRSF000445">
    <property type="entry name" value="4pyrrol_synth_GluRdtase"/>
    <property type="match status" value="1"/>
</dbReference>
<dbReference type="PROSITE" id="PS00747">
    <property type="entry name" value="GLUTR"/>
    <property type="match status" value="1"/>
</dbReference>
<comment type="subunit">
    <text evidence="9">Homodimer.</text>
</comment>
<keyword evidence="5 9" id="KW-0560">Oxidoreductase</keyword>
<evidence type="ECO:0000256" key="13">
    <source>
        <dbReference type="PIRSR" id="PIRSR000445-4"/>
    </source>
</evidence>
<dbReference type="Pfam" id="PF01488">
    <property type="entry name" value="Shikimate_DH"/>
    <property type="match status" value="1"/>
</dbReference>
<dbReference type="InterPro" id="IPR036291">
    <property type="entry name" value="NAD(P)-bd_dom_sf"/>
</dbReference>
<dbReference type="Gene3D" id="3.40.50.720">
    <property type="entry name" value="NAD(P)-binding Rossmann-like Domain"/>
    <property type="match status" value="1"/>
</dbReference>
<dbReference type="EMBL" id="HF951689">
    <property type="protein sequence ID" value="CCW36048.1"/>
    <property type="molecule type" value="Genomic_DNA"/>
</dbReference>
<dbReference type="HAMAP" id="MF_00087">
    <property type="entry name" value="Glu_tRNA_reductase"/>
    <property type="match status" value="1"/>
</dbReference>
<evidence type="ECO:0000313" key="19">
    <source>
        <dbReference type="EMBL" id="CCW36048.1"/>
    </source>
</evidence>
<evidence type="ECO:0000259" key="16">
    <source>
        <dbReference type="Pfam" id="PF00745"/>
    </source>
</evidence>
<dbReference type="FunFam" id="3.40.50.720:FF:000031">
    <property type="entry name" value="Glutamyl-tRNA reductase"/>
    <property type="match status" value="1"/>
</dbReference>
<evidence type="ECO:0000256" key="11">
    <source>
        <dbReference type="PIRSR" id="PIRSR000445-2"/>
    </source>
</evidence>
<dbReference type="STRING" id="454171.CP488_01853"/>
<evidence type="ECO:0000256" key="10">
    <source>
        <dbReference type="PIRSR" id="PIRSR000445-1"/>
    </source>
</evidence>
<feature type="domain" description="Tetrapyrrole biosynthesis glutamyl-tRNA reductase dimerisation" evidence="16">
    <location>
        <begin position="322"/>
        <end position="422"/>
    </location>
</feature>
<feature type="binding site" evidence="9 11">
    <location>
        <position position="110"/>
    </location>
    <ligand>
        <name>substrate</name>
    </ligand>
</feature>
<dbReference type="InterPro" id="IPR036343">
    <property type="entry name" value="GluRdtase_N_sf"/>
</dbReference>
<dbReference type="UniPathway" id="UPA00251">
    <property type="reaction ID" value="UER00316"/>
</dbReference>
<dbReference type="AlphaFoldDB" id="S0EW20"/>
<dbReference type="Gene3D" id="3.30.460.30">
    <property type="entry name" value="Glutamyl-tRNA reductase, N-terminal domain"/>
    <property type="match status" value="1"/>
</dbReference>
<feature type="binding site" evidence="9 11">
    <location>
        <begin position="49"/>
        <end position="52"/>
    </location>
    <ligand>
        <name>substrate</name>
    </ligand>
</feature>
<feature type="binding site" evidence="9 12">
    <location>
        <begin position="190"/>
        <end position="195"/>
    </location>
    <ligand>
        <name>NADP(+)</name>
        <dbReference type="ChEBI" id="CHEBI:58349"/>
    </ligand>
</feature>
<dbReference type="eggNOG" id="COG0373">
    <property type="taxonomic scope" value="Bacteria"/>
</dbReference>
<dbReference type="RefSeq" id="WP_016483568.1">
    <property type="nucleotide sequence ID" value="NC_021487.1"/>
</dbReference>
<dbReference type="GO" id="GO:0008883">
    <property type="term" value="F:glutamyl-tRNA reductase activity"/>
    <property type="evidence" value="ECO:0007669"/>
    <property type="project" value="UniProtKB-UniRule"/>
</dbReference>
<dbReference type="Pfam" id="PF00745">
    <property type="entry name" value="GlutR_dimer"/>
    <property type="match status" value="1"/>
</dbReference>
<dbReference type="Proteomes" id="UP000014227">
    <property type="component" value="Chromosome I"/>
</dbReference>
<dbReference type="FunFam" id="3.30.460.30:FF:000001">
    <property type="entry name" value="Glutamyl-tRNA reductase"/>
    <property type="match status" value="1"/>
</dbReference>
<evidence type="ECO:0000256" key="3">
    <source>
        <dbReference type="ARBA" id="ARBA00012970"/>
    </source>
</evidence>
<evidence type="ECO:0000256" key="7">
    <source>
        <dbReference type="ARBA" id="ARBA00047464"/>
    </source>
</evidence>